<keyword evidence="1" id="KW-0175">Coiled coil</keyword>
<dbReference type="SUPFAM" id="SSF50978">
    <property type="entry name" value="WD40 repeat-like"/>
    <property type="match status" value="1"/>
</dbReference>
<feature type="region of interest" description="Disordered" evidence="2">
    <location>
        <begin position="300"/>
        <end position="436"/>
    </location>
</feature>
<dbReference type="PANTHER" id="PTHR44414:SF1">
    <property type="entry name" value="PROTEIN NEDD1"/>
    <property type="match status" value="1"/>
</dbReference>
<sequence>MLLLTTEDALYSGEPSDLKKSGQLARCLDLTDKPISSCWLPDNSELFLCSSTKIYRYNPTTHALSAVYTALEPLSCVVCKDSTTIICGEGSKVQLLQLESGPSQCFETHTQVTGLSLNTTRSLLASSTSTSVYIHTLGLGASTSTPLRGLAPHGPITACVFHPHSPTKLLVAAGKTLLVYETTRPSSPSKVIPIPAGTDILAVACSPFSTSLLATVSSDGHLTILDIDKEDTTNPIYKSVQTHTPLTSLDFSPEGGVLFMGSADGRLLSLQLRALDRPPKVLPVGDVPSRVQTITVQKKAPLQTRAALSPSLARGTLRPMTPLKPTPSKSTLKSTIKPTPKSTLRPTPTPTRPIERKRTSSSSHRDSTKPSPARTARRVFSSSLAGSAVARAKADVSPGRAGVKGVGVNSNAKTGGKEDKGKDNDKDKEEEEEAGDSTLDISGKFFHAAMYLFSFSYPLLILCLVEMETIGTRRLGVVKSPLASRTSARAATSTLTSSANKRMGATTKSTSAGTTRLAPRPPAASPRTVTAARTSTSTSNAKLATLSPRLSASSVGRRSATAAGAVPTSGAGRSAASARDKPRAARSAPGLLPKSRLGGKLSAGSSSTGTRTSAGKEVAATASPSPIHRHRKPSSASSATSPSDHTRTMTTTTTTTTPTSATSSSAGSYRSSSASSCAGYSVQTPSPTVRLPDLPEIVVRGCDEDGGERGDDYDYEREDGDVGVDKDQQYNDQQYTDQQIKGRKNKVVVMRSGSPSLVWTGFASGGAGLGGLDEDGDMYGEVHENEDGHDGARKMYLARDSDEEDDEGVYEDEDEDKENKSPPSASAMVEWGSVDVGGKSESKGLALPLRGSLVAQIDNMQGGIGRSGSYPTGYPISPTRARSQTQIQIQTHALSHTRTRSQTRSHSPTQPSPHPPTPPDLLRSIMHDLLSEHQRQTAAAIGNLHLDVLRMGRVWRGEVREGMEGLREELEAVREENGRLREENVRLRRGW</sequence>
<dbReference type="GO" id="GO:0036064">
    <property type="term" value="C:ciliary basal body"/>
    <property type="evidence" value="ECO:0007669"/>
    <property type="project" value="TreeGrafter"/>
</dbReference>
<feature type="region of interest" description="Disordered" evidence="2">
    <location>
        <begin position="481"/>
        <end position="732"/>
    </location>
</feature>
<dbReference type="AlphaFoldDB" id="A0A5C3KN28"/>
<dbReference type="GO" id="GO:0043015">
    <property type="term" value="F:gamma-tubulin binding"/>
    <property type="evidence" value="ECO:0007669"/>
    <property type="project" value="TreeGrafter"/>
</dbReference>
<accession>A0A5C3KN28</accession>
<dbReference type="InterPro" id="IPR036322">
    <property type="entry name" value="WD40_repeat_dom_sf"/>
</dbReference>
<feature type="compositionally biased region" description="Low complexity" evidence="2">
    <location>
        <begin position="634"/>
        <end position="681"/>
    </location>
</feature>
<dbReference type="InterPro" id="IPR001680">
    <property type="entry name" value="WD40_rpt"/>
</dbReference>
<name>A0A5C3KN28_COPMA</name>
<dbReference type="GO" id="GO:0007020">
    <property type="term" value="P:microtubule nucleation"/>
    <property type="evidence" value="ECO:0007669"/>
    <property type="project" value="TreeGrafter"/>
</dbReference>
<evidence type="ECO:0000256" key="1">
    <source>
        <dbReference type="SAM" id="Coils"/>
    </source>
</evidence>
<dbReference type="GO" id="GO:0000922">
    <property type="term" value="C:spindle pole"/>
    <property type="evidence" value="ECO:0007669"/>
    <property type="project" value="TreeGrafter"/>
</dbReference>
<keyword evidence="4" id="KW-1185">Reference proteome</keyword>
<feature type="region of interest" description="Disordered" evidence="2">
    <location>
        <begin position="799"/>
        <end position="829"/>
    </location>
</feature>
<dbReference type="Pfam" id="PF00400">
    <property type="entry name" value="WD40"/>
    <property type="match status" value="1"/>
</dbReference>
<feature type="compositionally biased region" description="Basic and acidic residues" evidence="2">
    <location>
        <begin position="415"/>
        <end position="427"/>
    </location>
</feature>
<feature type="compositionally biased region" description="Acidic residues" evidence="2">
    <location>
        <begin position="713"/>
        <end position="722"/>
    </location>
</feature>
<dbReference type="OrthoDB" id="1602884at2759"/>
<dbReference type="GO" id="GO:0005814">
    <property type="term" value="C:centriole"/>
    <property type="evidence" value="ECO:0007669"/>
    <property type="project" value="TreeGrafter"/>
</dbReference>
<dbReference type="STRING" id="230819.A0A5C3KN28"/>
<proteinExistence type="predicted"/>
<feature type="compositionally biased region" description="Basic and acidic residues" evidence="2">
    <location>
        <begin position="701"/>
        <end position="712"/>
    </location>
</feature>
<protein>
    <recommendedName>
        <fullName evidence="5">WD40 repeat-like protein</fullName>
    </recommendedName>
</protein>
<gene>
    <name evidence="3" type="ORF">FA15DRAFT_696423</name>
</gene>
<feature type="compositionally biased region" description="Basic and acidic residues" evidence="2">
    <location>
        <begin position="353"/>
        <end position="368"/>
    </location>
</feature>
<feature type="compositionally biased region" description="Pro residues" evidence="2">
    <location>
        <begin position="910"/>
        <end position="919"/>
    </location>
</feature>
<dbReference type="SMART" id="SM00320">
    <property type="entry name" value="WD40"/>
    <property type="match status" value="5"/>
</dbReference>
<evidence type="ECO:0000313" key="4">
    <source>
        <dbReference type="Proteomes" id="UP000307440"/>
    </source>
</evidence>
<dbReference type="Gene3D" id="2.130.10.10">
    <property type="entry name" value="YVTN repeat-like/Quinoprotein amine dehydrogenase"/>
    <property type="match status" value="1"/>
</dbReference>
<evidence type="ECO:0000256" key="2">
    <source>
        <dbReference type="SAM" id="MobiDB-lite"/>
    </source>
</evidence>
<dbReference type="GO" id="GO:0005737">
    <property type="term" value="C:cytoplasm"/>
    <property type="evidence" value="ECO:0007669"/>
    <property type="project" value="TreeGrafter"/>
</dbReference>
<evidence type="ECO:0000313" key="3">
    <source>
        <dbReference type="EMBL" id="TFK21293.1"/>
    </source>
</evidence>
<feature type="compositionally biased region" description="Polar residues" evidence="2">
    <location>
        <begin position="327"/>
        <end position="336"/>
    </location>
</feature>
<dbReference type="PANTHER" id="PTHR44414">
    <property type="entry name" value="PROTEIN NEDD1"/>
    <property type="match status" value="1"/>
</dbReference>
<dbReference type="InterPro" id="IPR015943">
    <property type="entry name" value="WD40/YVTN_repeat-like_dom_sf"/>
</dbReference>
<feature type="compositionally biased region" description="Low complexity" evidence="2">
    <location>
        <begin position="602"/>
        <end position="615"/>
    </location>
</feature>
<feature type="compositionally biased region" description="Low complexity" evidence="2">
    <location>
        <begin position="337"/>
        <end position="346"/>
    </location>
</feature>
<evidence type="ECO:0008006" key="5">
    <source>
        <dbReference type="Google" id="ProtNLM"/>
    </source>
</evidence>
<dbReference type="InterPro" id="IPR052818">
    <property type="entry name" value="NEDD1_Spindle_Assembly"/>
</dbReference>
<feature type="compositionally biased region" description="Low complexity" evidence="2">
    <location>
        <begin position="525"/>
        <end position="541"/>
    </location>
</feature>
<organism evidence="3 4">
    <name type="scientific">Coprinopsis marcescibilis</name>
    <name type="common">Agaric fungus</name>
    <name type="synonym">Psathyrella marcescibilis</name>
    <dbReference type="NCBI Taxonomy" id="230819"/>
    <lineage>
        <taxon>Eukaryota</taxon>
        <taxon>Fungi</taxon>
        <taxon>Dikarya</taxon>
        <taxon>Basidiomycota</taxon>
        <taxon>Agaricomycotina</taxon>
        <taxon>Agaricomycetes</taxon>
        <taxon>Agaricomycetidae</taxon>
        <taxon>Agaricales</taxon>
        <taxon>Agaricineae</taxon>
        <taxon>Psathyrellaceae</taxon>
        <taxon>Coprinopsis</taxon>
    </lineage>
</organism>
<dbReference type="EMBL" id="ML210272">
    <property type="protein sequence ID" value="TFK21293.1"/>
    <property type="molecule type" value="Genomic_DNA"/>
</dbReference>
<dbReference type="Proteomes" id="UP000307440">
    <property type="component" value="Unassembled WGS sequence"/>
</dbReference>
<dbReference type="GO" id="GO:0000278">
    <property type="term" value="P:mitotic cell cycle"/>
    <property type="evidence" value="ECO:0007669"/>
    <property type="project" value="TreeGrafter"/>
</dbReference>
<feature type="compositionally biased region" description="Low complexity" evidence="2">
    <location>
        <begin position="482"/>
        <end position="518"/>
    </location>
</feature>
<feature type="compositionally biased region" description="Acidic residues" evidence="2">
    <location>
        <begin position="801"/>
        <end position="816"/>
    </location>
</feature>
<feature type="coiled-coil region" evidence="1">
    <location>
        <begin position="956"/>
        <end position="990"/>
    </location>
</feature>
<reference evidence="3 4" key="1">
    <citation type="journal article" date="2019" name="Nat. Ecol. Evol.">
        <title>Megaphylogeny resolves global patterns of mushroom evolution.</title>
        <authorList>
            <person name="Varga T."/>
            <person name="Krizsan K."/>
            <person name="Foldi C."/>
            <person name="Dima B."/>
            <person name="Sanchez-Garcia M."/>
            <person name="Sanchez-Ramirez S."/>
            <person name="Szollosi G.J."/>
            <person name="Szarkandi J.G."/>
            <person name="Papp V."/>
            <person name="Albert L."/>
            <person name="Andreopoulos W."/>
            <person name="Angelini C."/>
            <person name="Antonin V."/>
            <person name="Barry K.W."/>
            <person name="Bougher N.L."/>
            <person name="Buchanan P."/>
            <person name="Buyck B."/>
            <person name="Bense V."/>
            <person name="Catcheside P."/>
            <person name="Chovatia M."/>
            <person name="Cooper J."/>
            <person name="Damon W."/>
            <person name="Desjardin D."/>
            <person name="Finy P."/>
            <person name="Geml J."/>
            <person name="Haridas S."/>
            <person name="Hughes K."/>
            <person name="Justo A."/>
            <person name="Karasinski D."/>
            <person name="Kautmanova I."/>
            <person name="Kiss B."/>
            <person name="Kocsube S."/>
            <person name="Kotiranta H."/>
            <person name="LaButti K.M."/>
            <person name="Lechner B.E."/>
            <person name="Liimatainen K."/>
            <person name="Lipzen A."/>
            <person name="Lukacs Z."/>
            <person name="Mihaltcheva S."/>
            <person name="Morgado L.N."/>
            <person name="Niskanen T."/>
            <person name="Noordeloos M.E."/>
            <person name="Ohm R.A."/>
            <person name="Ortiz-Santana B."/>
            <person name="Ovrebo C."/>
            <person name="Racz N."/>
            <person name="Riley R."/>
            <person name="Savchenko A."/>
            <person name="Shiryaev A."/>
            <person name="Soop K."/>
            <person name="Spirin V."/>
            <person name="Szebenyi C."/>
            <person name="Tomsovsky M."/>
            <person name="Tulloss R.E."/>
            <person name="Uehling J."/>
            <person name="Grigoriev I.V."/>
            <person name="Vagvolgyi C."/>
            <person name="Papp T."/>
            <person name="Martin F.M."/>
            <person name="Miettinen O."/>
            <person name="Hibbett D.S."/>
            <person name="Nagy L.G."/>
        </authorList>
    </citation>
    <scope>NUCLEOTIDE SEQUENCE [LARGE SCALE GENOMIC DNA]</scope>
    <source>
        <strain evidence="3 4">CBS 121175</strain>
    </source>
</reference>
<feature type="region of interest" description="Disordered" evidence="2">
    <location>
        <begin position="893"/>
        <end position="920"/>
    </location>
</feature>